<keyword evidence="1" id="KW-0645">Protease</keyword>
<evidence type="ECO:0000313" key="2">
    <source>
        <dbReference type="Proteomes" id="UP001317532"/>
    </source>
</evidence>
<organism evidence="1 2">
    <name type="scientific">Vulcanimicrobium alpinum</name>
    <dbReference type="NCBI Taxonomy" id="3016050"/>
    <lineage>
        <taxon>Bacteria</taxon>
        <taxon>Bacillati</taxon>
        <taxon>Vulcanimicrobiota</taxon>
        <taxon>Vulcanimicrobiia</taxon>
        <taxon>Vulcanimicrobiales</taxon>
        <taxon>Vulcanimicrobiaceae</taxon>
        <taxon>Vulcanimicrobium</taxon>
    </lineage>
</organism>
<protein>
    <submittedName>
        <fullName evidence="1">Zn-dependent protease</fullName>
    </submittedName>
</protein>
<keyword evidence="2" id="KW-1185">Reference proteome</keyword>
<dbReference type="SUPFAM" id="SSF55486">
    <property type="entry name" value="Metalloproteases ('zincins'), catalytic domain"/>
    <property type="match status" value="1"/>
</dbReference>
<name>A0AAN1XVX2_UNVUL</name>
<sequence>MSPSRYRVMRRRYAARRRLSSDDFARVVDDALATLPARFAAMLENIVIVIEDEPNDDDLESLADDGEGEADAEILGIYRGVALTDRGNGDVPLVPDEIAIFSGPIGRIARTRGEAVREVRETVMHELGHYFGLDHDDMPY</sequence>
<gene>
    <name evidence="1" type="ORF">WPS_07270</name>
</gene>
<accession>A0AAN1XVX2</accession>
<dbReference type="CDD" id="cd12952">
    <property type="entry name" value="MMP_ACEL2062"/>
    <property type="match status" value="1"/>
</dbReference>
<dbReference type="Proteomes" id="UP001317532">
    <property type="component" value="Chromosome"/>
</dbReference>
<dbReference type="AlphaFoldDB" id="A0AAN1XVX2"/>
<dbReference type="InterPro" id="IPR038555">
    <property type="entry name" value="Zincin_1_sf"/>
</dbReference>
<dbReference type="InterPro" id="IPR010428">
    <property type="entry name" value="Zincin_1"/>
</dbReference>
<dbReference type="Pfam" id="PF06262">
    <property type="entry name" value="Zincin_1"/>
    <property type="match status" value="1"/>
</dbReference>
<keyword evidence="1" id="KW-0378">Hydrolase</keyword>
<dbReference type="RefSeq" id="WP_317996488.1">
    <property type="nucleotide sequence ID" value="NZ_AP025523.1"/>
</dbReference>
<reference evidence="1 2" key="1">
    <citation type="journal article" date="2022" name="ISME Commun">
        <title>Vulcanimicrobium alpinus gen. nov. sp. nov., the first cultivated representative of the candidate phylum 'Eremiobacterota', is a metabolically versatile aerobic anoxygenic phototroph.</title>
        <authorList>
            <person name="Yabe S."/>
            <person name="Muto K."/>
            <person name="Abe K."/>
            <person name="Yokota A."/>
            <person name="Staudigel H."/>
            <person name="Tebo B.M."/>
        </authorList>
    </citation>
    <scope>NUCLEOTIDE SEQUENCE [LARGE SCALE GENOMIC DNA]</scope>
    <source>
        <strain evidence="1 2">WC8-2</strain>
    </source>
</reference>
<dbReference type="EMBL" id="AP025523">
    <property type="protein sequence ID" value="BDE05451.1"/>
    <property type="molecule type" value="Genomic_DNA"/>
</dbReference>
<dbReference type="KEGG" id="vab:WPS_07270"/>
<dbReference type="GO" id="GO:0008233">
    <property type="term" value="F:peptidase activity"/>
    <property type="evidence" value="ECO:0007669"/>
    <property type="project" value="UniProtKB-KW"/>
</dbReference>
<dbReference type="GO" id="GO:0006508">
    <property type="term" value="P:proteolysis"/>
    <property type="evidence" value="ECO:0007669"/>
    <property type="project" value="UniProtKB-KW"/>
</dbReference>
<proteinExistence type="predicted"/>
<dbReference type="Gene3D" id="3.30.2010.20">
    <property type="match status" value="1"/>
</dbReference>
<evidence type="ECO:0000313" key="1">
    <source>
        <dbReference type="EMBL" id="BDE05451.1"/>
    </source>
</evidence>